<name>A0A4Q7NN30_9BURK</name>
<comment type="similarity">
    <text evidence="1">Belongs to the phosphate/phosphite/phosphonate binding protein family.</text>
</comment>
<keyword evidence="2 3" id="KW-0732">Signal</keyword>
<reference evidence="4 5" key="1">
    <citation type="submission" date="2019-02" db="EMBL/GenBank/DDBJ databases">
        <title>Genomic Encyclopedia of Type Strains, Phase IV (KMG-IV): sequencing the most valuable type-strain genomes for metagenomic binning, comparative biology and taxonomic classification.</title>
        <authorList>
            <person name="Goeker M."/>
        </authorList>
    </citation>
    <scope>NUCLEOTIDE SEQUENCE [LARGE SCALE GENOMIC DNA]</scope>
    <source>
        <strain evidence="4 5">K24</strain>
    </source>
</reference>
<evidence type="ECO:0000256" key="1">
    <source>
        <dbReference type="ARBA" id="ARBA00007162"/>
    </source>
</evidence>
<dbReference type="SUPFAM" id="SSF53850">
    <property type="entry name" value="Periplasmic binding protein-like II"/>
    <property type="match status" value="1"/>
</dbReference>
<proteinExistence type="inferred from homology"/>
<dbReference type="PANTHER" id="PTHR35841:SF1">
    <property type="entry name" value="PHOSPHONATES-BINDING PERIPLASMIC PROTEIN"/>
    <property type="match status" value="1"/>
</dbReference>
<dbReference type="NCBIfam" id="TIGR01098">
    <property type="entry name" value="3A0109s03R"/>
    <property type="match status" value="1"/>
</dbReference>
<organism evidence="4 5">
    <name type="scientific">Pigmentiphaga kullae</name>
    <dbReference type="NCBI Taxonomy" id="151784"/>
    <lineage>
        <taxon>Bacteria</taxon>
        <taxon>Pseudomonadati</taxon>
        <taxon>Pseudomonadota</taxon>
        <taxon>Betaproteobacteria</taxon>
        <taxon>Burkholderiales</taxon>
        <taxon>Alcaligenaceae</taxon>
        <taxon>Pigmentiphaga</taxon>
    </lineage>
</organism>
<feature type="chain" id="PRO_5020746405" evidence="3">
    <location>
        <begin position="22"/>
        <end position="330"/>
    </location>
</feature>
<gene>
    <name evidence="4" type="ORF">EV675_1970</name>
</gene>
<evidence type="ECO:0000256" key="2">
    <source>
        <dbReference type="ARBA" id="ARBA00022729"/>
    </source>
</evidence>
<evidence type="ECO:0000313" key="4">
    <source>
        <dbReference type="EMBL" id="RZS85940.1"/>
    </source>
</evidence>
<dbReference type="Pfam" id="PF12974">
    <property type="entry name" value="Phosphonate-bd"/>
    <property type="match status" value="1"/>
</dbReference>
<sequence length="330" mass="36164">MSFALLLASAALAVLPGVSRAQEAALRFGVLPLGGALESRQDWKPLLDDMGTSVGRPVVALSFTSYEGLRLAMQENRVDLAFVSGKLALEAVLQYGMVVLNQVVRPDGLPGYRSVLIVRRDGPIQALDDVLNQPGKWRLGMGETQSMSGYVIPQLQLFAPRGIAIERHFPSELVDGHQGTALAVANGDVDVATNNTADLDRFRTHFPQEAARLKIIWESDLIPHGAIVMQRGFPDAMRDRVRTFLSGYGHGTGARADAERVVLSRLHGLAGFPTADNRMLLQVLRLEYQLSQRQALQGQWVSEQARQARLARLAAEYEDQRQRLAVAPAP</sequence>
<feature type="signal peptide" evidence="3">
    <location>
        <begin position="1"/>
        <end position="21"/>
    </location>
</feature>
<dbReference type="PANTHER" id="PTHR35841">
    <property type="entry name" value="PHOSPHONATES-BINDING PERIPLASMIC PROTEIN"/>
    <property type="match status" value="1"/>
</dbReference>
<protein>
    <submittedName>
        <fullName evidence="4">Phosphonate transport system substrate-binding protein</fullName>
    </submittedName>
</protein>
<evidence type="ECO:0000313" key="5">
    <source>
        <dbReference type="Proteomes" id="UP000292445"/>
    </source>
</evidence>
<accession>A0A4Q7NN30</accession>
<dbReference type="GO" id="GO:0043190">
    <property type="term" value="C:ATP-binding cassette (ABC) transporter complex"/>
    <property type="evidence" value="ECO:0007669"/>
    <property type="project" value="InterPro"/>
</dbReference>
<dbReference type="InterPro" id="IPR005770">
    <property type="entry name" value="PhnD"/>
</dbReference>
<dbReference type="Gene3D" id="3.40.190.10">
    <property type="entry name" value="Periplasmic binding protein-like II"/>
    <property type="match status" value="2"/>
</dbReference>
<dbReference type="Proteomes" id="UP000292445">
    <property type="component" value="Unassembled WGS sequence"/>
</dbReference>
<keyword evidence="5" id="KW-1185">Reference proteome</keyword>
<dbReference type="OrthoDB" id="5318791at2"/>
<dbReference type="GO" id="GO:0055085">
    <property type="term" value="P:transmembrane transport"/>
    <property type="evidence" value="ECO:0007669"/>
    <property type="project" value="InterPro"/>
</dbReference>
<comment type="caution">
    <text evidence="4">The sequence shown here is derived from an EMBL/GenBank/DDBJ whole genome shotgun (WGS) entry which is preliminary data.</text>
</comment>
<evidence type="ECO:0000256" key="3">
    <source>
        <dbReference type="SAM" id="SignalP"/>
    </source>
</evidence>
<dbReference type="AlphaFoldDB" id="A0A4Q7NN30"/>
<dbReference type="EMBL" id="SGXC01000001">
    <property type="protein sequence ID" value="RZS85940.1"/>
    <property type="molecule type" value="Genomic_DNA"/>
</dbReference>